<dbReference type="SUPFAM" id="SSF47819">
    <property type="entry name" value="HRDC-like"/>
    <property type="match status" value="2"/>
</dbReference>
<evidence type="ECO:0000256" key="3">
    <source>
        <dbReference type="ARBA" id="ARBA00022722"/>
    </source>
</evidence>
<dbReference type="Gene3D" id="1.10.150.80">
    <property type="entry name" value="HRDC domain"/>
    <property type="match status" value="1"/>
</dbReference>
<dbReference type="PROSITE" id="PS50967">
    <property type="entry name" value="HRDC"/>
    <property type="match status" value="1"/>
</dbReference>
<organism evidence="8 9">
    <name type="scientific">Bombella saccharophila</name>
    <dbReference type="NCBI Taxonomy" id="2967338"/>
    <lineage>
        <taxon>Bacteria</taxon>
        <taxon>Pseudomonadati</taxon>
        <taxon>Pseudomonadota</taxon>
        <taxon>Alphaproteobacteria</taxon>
        <taxon>Acetobacterales</taxon>
        <taxon>Acetobacteraceae</taxon>
        <taxon>Bombella</taxon>
    </lineage>
</organism>
<dbReference type="InterPro" id="IPR012337">
    <property type="entry name" value="RNaseH-like_sf"/>
</dbReference>
<dbReference type="EC" id="3.1.13.5" evidence="6"/>
<dbReference type="SUPFAM" id="SSF53098">
    <property type="entry name" value="Ribonuclease H-like"/>
    <property type="match status" value="1"/>
</dbReference>
<dbReference type="EMBL" id="JANIDW010000003">
    <property type="protein sequence ID" value="MCX5614889.1"/>
    <property type="molecule type" value="Genomic_DNA"/>
</dbReference>
<comment type="subcellular location">
    <subcellularLocation>
        <location evidence="6">Cytoplasm</location>
    </subcellularLocation>
</comment>
<keyword evidence="9" id="KW-1185">Reference proteome</keyword>
<dbReference type="Pfam" id="PF01612">
    <property type="entry name" value="DNA_pol_A_exo1"/>
    <property type="match status" value="1"/>
</dbReference>
<evidence type="ECO:0000256" key="1">
    <source>
        <dbReference type="ARBA" id="ARBA00022490"/>
    </source>
</evidence>
<name>A0ABT3W727_9PROT</name>
<evidence type="ECO:0000256" key="6">
    <source>
        <dbReference type="HAMAP-Rule" id="MF_01899"/>
    </source>
</evidence>
<dbReference type="InterPro" id="IPR010997">
    <property type="entry name" value="HRDC-like_sf"/>
</dbReference>
<evidence type="ECO:0000256" key="4">
    <source>
        <dbReference type="ARBA" id="ARBA00022801"/>
    </source>
</evidence>
<dbReference type="GO" id="GO:0033890">
    <property type="term" value="F:ribonuclease D activity"/>
    <property type="evidence" value="ECO:0007669"/>
    <property type="project" value="UniProtKB-EC"/>
</dbReference>
<evidence type="ECO:0000256" key="2">
    <source>
        <dbReference type="ARBA" id="ARBA00022694"/>
    </source>
</evidence>
<feature type="domain" description="HRDC" evidence="7">
    <location>
        <begin position="217"/>
        <end position="298"/>
    </location>
</feature>
<dbReference type="RefSeq" id="WP_266106875.1">
    <property type="nucleotide sequence ID" value="NZ_JANIDW010000003.1"/>
</dbReference>
<keyword evidence="2 6" id="KW-0819">tRNA processing</keyword>
<sequence length="404" mass="45108">MSKKRAFPAPTMITTSAEVATLCAKLQREAFVTVDTEFVRESTYWPRLCLVQLGGADDVALIDACVPGIDLSPLAALLAAPDCVKVFHAARQDLEIFLHLFGELPVNLFDTQIAAMVAGFGEQVGYDNLVSSLTGQSIDKSHRFSDWAARPLSKAQIAYASADVTHLRVIYETLLHQLEEQGRRAWVEDELSALGEVEFFRPDPYLLWKKLKPRTHNRKMLAILRDVVAWREEAAQQEDRPRQRIIRDESLLEIAATRPRDTMALKRIRGVTKEFAEGPLGHALLAAVQRGEQCPEEDWPEAPSRRKADVPRPPAGVLALLKVLLTARSEEGRVAPRLIASAEELERLAHGESDLPVLKGWRARLFGREAQALLRGETVLCVEKGQLRIVERDSHPPMNMGQKG</sequence>
<comment type="cofactor">
    <cofactor evidence="6">
        <name>a divalent metal cation</name>
        <dbReference type="ChEBI" id="CHEBI:60240"/>
    </cofactor>
</comment>
<comment type="caution">
    <text evidence="8">The sequence shown here is derived from an EMBL/GenBank/DDBJ whole genome shotgun (WGS) entry which is preliminary data.</text>
</comment>
<gene>
    <name evidence="6 8" type="primary">rnd</name>
    <name evidence="8" type="ORF">NQF64_06490</name>
</gene>
<reference evidence="8 9" key="1">
    <citation type="submission" date="2022-07" db="EMBL/GenBank/DDBJ databases">
        <title>Bombella genomes.</title>
        <authorList>
            <person name="Harer L."/>
            <person name="Styblova S."/>
            <person name="Ehrmann M."/>
        </authorList>
    </citation>
    <scope>NUCLEOTIDE SEQUENCE [LARGE SCALE GENOMIC DNA]</scope>
    <source>
        <strain evidence="8 9">TMW 2.2558</strain>
    </source>
</reference>
<dbReference type="InterPro" id="IPR044876">
    <property type="entry name" value="HRDC_dom_sf"/>
</dbReference>
<keyword evidence="1 6" id="KW-0963">Cytoplasm</keyword>
<keyword evidence="3 6" id="KW-0540">Nuclease</keyword>
<dbReference type="SMART" id="SM00341">
    <property type="entry name" value="HRDC"/>
    <property type="match status" value="1"/>
</dbReference>
<evidence type="ECO:0000256" key="5">
    <source>
        <dbReference type="ARBA" id="ARBA00022839"/>
    </source>
</evidence>
<keyword evidence="5 6" id="KW-0269">Exonuclease</keyword>
<dbReference type="HAMAP" id="MF_01899">
    <property type="entry name" value="RNase_D"/>
    <property type="match status" value="1"/>
</dbReference>
<proteinExistence type="inferred from homology"/>
<dbReference type="Proteomes" id="UP001165648">
    <property type="component" value="Unassembled WGS sequence"/>
</dbReference>
<comment type="function">
    <text evidence="6">Exonuclease involved in the 3' processing of various precursor tRNAs. Initiates hydrolysis at the 3'-terminus of an RNA molecule and releases 5'-mononucleotides.</text>
</comment>
<dbReference type="PANTHER" id="PTHR47649">
    <property type="entry name" value="RIBONUCLEASE D"/>
    <property type="match status" value="1"/>
</dbReference>
<comment type="similarity">
    <text evidence="6">Belongs to the RNase D family.</text>
</comment>
<dbReference type="InterPro" id="IPR051086">
    <property type="entry name" value="RNase_D-like"/>
</dbReference>
<evidence type="ECO:0000313" key="9">
    <source>
        <dbReference type="Proteomes" id="UP001165648"/>
    </source>
</evidence>
<protein>
    <recommendedName>
        <fullName evidence="6">Ribonuclease D</fullName>
        <shortName evidence="6">RNase D</shortName>
        <ecNumber evidence="6">3.1.13.5</ecNumber>
    </recommendedName>
</protein>
<dbReference type="InterPro" id="IPR036397">
    <property type="entry name" value="RNaseH_sf"/>
</dbReference>
<dbReference type="SMART" id="SM00474">
    <property type="entry name" value="35EXOc"/>
    <property type="match status" value="1"/>
</dbReference>
<comment type="catalytic activity">
    <reaction evidence="6">
        <text>Exonucleolytic cleavage that removes extra residues from the 3'-terminus of tRNA to produce 5'-mononucleotides.</text>
        <dbReference type="EC" id="3.1.13.5"/>
    </reaction>
</comment>
<dbReference type="NCBIfam" id="TIGR01388">
    <property type="entry name" value="rnd"/>
    <property type="match status" value="1"/>
</dbReference>
<evidence type="ECO:0000259" key="7">
    <source>
        <dbReference type="PROSITE" id="PS50967"/>
    </source>
</evidence>
<dbReference type="Pfam" id="PF00570">
    <property type="entry name" value="HRDC"/>
    <property type="match status" value="1"/>
</dbReference>
<dbReference type="InterPro" id="IPR006292">
    <property type="entry name" value="RNase_D"/>
</dbReference>
<accession>A0ABT3W727</accession>
<dbReference type="Gene3D" id="3.30.420.10">
    <property type="entry name" value="Ribonuclease H-like superfamily/Ribonuclease H"/>
    <property type="match status" value="1"/>
</dbReference>
<dbReference type="PANTHER" id="PTHR47649:SF1">
    <property type="entry name" value="RIBONUCLEASE D"/>
    <property type="match status" value="1"/>
</dbReference>
<dbReference type="InterPro" id="IPR002562">
    <property type="entry name" value="3'-5'_exonuclease_dom"/>
</dbReference>
<keyword evidence="4 6" id="KW-0378">Hydrolase</keyword>
<dbReference type="CDD" id="cd06142">
    <property type="entry name" value="RNaseD_exo"/>
    <property type="match status" value="1"/>
</dbReference>
<evidence type="ECO:0000313" key="8">
    <source>
        <dbReference type="EMBL" id="MCX5614889.1"/>
    </source>
</evidence>
<dbReference type="InterPro" id="IPR002121">
    <property type="entry name" value="HRDC_dom"/>
</dbReference>